<dbReference type="Proteomes" id="UP000886885">
    <property type="component" value="Chromosome 16D"/>
</dbReference>
<dbReference type="EMBL" id="JAAWWB010000032">
    <property type="protein sequence ID" value="KAG6743474.1"/>
    <property type="molecule type" value="Genomic_DNA"/>
</dbReference>
<organism evidence="1 2">
    <name type="scientific">Populus tomentosa</name>
    <name type="common">Chinese white poplar</name>
    <dbReference type="NCBI Taxonomy" id="118781"/>
    <lineage>
        <taxon>Eukaryota</taxon>
        <taxon>Viridiplantae</taxon>
        <taxon>Streptophyta</taxon>
        <taxon>Embryophyta</taxon>
        <taxon>Tracheophyta</taxon>
        <taxon>Spermatophyta</taxon>
        <taxon>Magnoliopsida</taxon>
        <taxon>eudicotyledons</taxon>
        <taxon>Gunneridae</taxon>
        <taxon>Pentapetalae</taxon>
        <taxon>rosids</taxon>
        <taxon>fabids</taxon>
        <taxon>Malpighiales</taxon>
        <taxon>Salicaceae</taxon>
        <taxon>Saliceae</taxon>
        <taxon>Populus</taxon>
    </lineage>
</organism>
<gene>
    <name evidence="1" type="ORF">POTOM_052168</name>
</gene>
<accession>A0A8X7Y3M4</accession>
<proteinExistence type="predicted"/>
<evidence type="ECO:0000313" key="2">
    <source>
        <dbReference type="Proteomes" id="UP000886885"/>
    </source>
</evidence>
<dbReference type="GO" id="GO:0016791">
    <property type="term" value="F:phosphatase activity"/>
    <property type="evidence" value="ECO:0007669"/>
    <property type="project" value="TreeGrafter"/>
</dbReference>
<dbReference type="PANTHER" id="PTHR19288">
    <property type="entry name" value="4-NITROPHENYLPHOSPHATASE-RELATED"/>
    <property type="match status" value="1"/>
</dbReference>
<reference evidence="1" key="1">
    <citation type="journal article" date="2020" name="bioRxiv">
        <title>Hybrid origin of Populus tomentosa Carr. identified through genome sequencing and phylogenomic analysis.</title>
        <authorList>
            <person name="An X."/>
            <person name="Gao K."/>
            <person name="Chen Z."/>
            <person name="Li J."/>
            <person name="Yang X."/>
            <person name="Yang X."/>
            <person name="Zhou J."/>
            <person name="Guo T."/>
            <person name="Zhao T."/>
            <person name="Huang S."/>
            <person name="Miao D."/>
            <person name="Khan W.U."/>
            <person name="Rao P."/>
            <person name="Ye M."/>
            <person name="Lei B."/>
            <person name="Liao W."/>
            <person name="Wang J."/>
            <person name="Ji L."/>
            <person name="Li Y."/>
            <person name="Guo B."/>
            <person name="Mustafa N.S."/>
            <person name="Li S."/>
            <person name="Yun Q."/>
            <person name="Keller S.R."/>
            <person name="Mao J."/>
            <person name="Zhang R."/>
            <person name="Strauss S.H."/>
        </authorList>
    </citation>
    <scope>NUCLEOTIDE SEQUENCE</scope>
    <source>
        <strain evidence="1">GM15</strain>
        <tissue evidence="1">Leaf</tissue>
    </source>
</reference>
<dbReference type="AlphaFoldDB" id="A0A8X7Y3M4"/>
<protein>
    <submittedName>
        <fullName evidence="1">Uncharacterized protein</fullName>
    </submittedName>
</protein>
<dbReference type="GO" id="GO:0005737">
    <property type="term" value="C:cytoplasm"/>
    <property type="evidence" value="ECO:0007669"/>
    <property type="project" value="TreeGrafter"/>
</dbReference>
<dbReference type="OrthoDB" id="413953at2759"/>
<sequence length="231" mass="26394">MPKKFHSTVESLLLEDEIFSSSFAAAMYSKLNNFPQKRRVYVIGGEGILEELPARWIYRSWWSCWSGCGWDRPTHQLLQQLQTRCPYNNLKLMSEGNHRVWKPYAYVRILVAFYCYEAVMRWDSMTDLLQEWPGAGCMVAAMCGSTEREPIVAWKTINSYDGLLITKVSHQYLQNVYGGVIELDTDILFGQNAGCKTLLVLSAFEKNNNAITVLFLACKAMVAETLINAYS</sequence>
<dbReference type="PANTHER" id="PTHR19288:SF75">
    <property type="entry name" value="PHOSPHOGLYCOLATE PHOSPHATASE 2"/>
    <property type="match status" value="1"/>
</dbReference>
<comment type="caution">
    <text evidence="1">The sequence shown here is derived from an EMBL/GenBank/DDBJ whole genome shotgun (WGS) entry which is preliminary data.</text>
</comment>
<name>A0A8X7Y3M4_POPTO</name>
<evidence type="ECO:0000313" key="1">
    <source>
        <dbReference type="EMBL" id="KAG6743474.1"/>
    </source>
</evidence>
<keyword evidence="2" id="KW-1185">Reference proteome</keyword>